<feature type="coiled-coil region" evidence="2">
    <location>
        <begin position="74"/>
        <end position="101"/>
    </location>
</feature>
<dbReference type="SMART" id="SM00355">
    <property type="entry name" value="ZnF_C2H2"/>
    <property type="match status" value="1"/>
</dbReference>
<dbReference type="InterPro" id="IPR013087">
    <property type="entry name" value="Znf_C2H2_type"/>
</dbReference>
<dbReference type="Proteomes" id="UP001162131">
    <property type="component" value="Unassembled WGS sequence"/>
</dbReference>
<proteinExistence type="predicted"/>
<feature type="domain" description="C2H2-type" evidence="3">
    <location>
        <begin position="128"/>
        <end position="151"/>
    </location>
</feature>
<evidence type="ECO:0000313" key="4">
    <source>
        <dbReference type="EMBL" id="CAG9322698.1"/>
    </source>
</evidence>
<accession>A0AAU9JEB7</accession>
<dbReference type="SUPFAM" id="SSF57667">
    <property type="entry name" value="beta-beta-alpha zinc fingers"/>
    <property type="match status" value="1"/>
</dbReference>
<evidence type="ECO:0000256" key="2">
    <source>
        <dbReference type="SAM" id="Coils"/>
    </source>
</evidence>
<keyword evidence="1" id="KW-0479">Metal-binding</keyword>
<name>A0AAU9JEB7_9CILI</name>
<sequence>MIIFWWKSNILFRKSFLPTGNMISSIKNIQIQEIGGTPFFVIPMFTQPPSMSQAPPREFGKDYREEYKKLLGENEIQTAELQTLLADIDRLQKEIQGLERQQPAIKHVRSPVKAQRTRRLAKQIDRHYRCYLCPKSYGSEGSLNQHMKIKHFEFYQQREMSKDMGI</sequence>
<dbReference type="EMBL" id="CAJZBQ010000032">
    <property type="protein sequence ID" value="CAG9322698.1"/>
    <property type="molecule type" value="Genomic_DNA"/>
</dbReference>
<dbReference type="AlphaFoldDB" id="A0AAU9JEB7"/>
<dbReference type="PROSITE" id="PS00028">
    <property type="entry name" value="ZINC_FINGER_C2H2_1"/>
    <property type="match status" value="1"/>
</dbReference>
<organism evidence="4 5">
    <name type="scientific">Blepharisma stoltei</name>
    <dbReference type="NCBI Taxonomy" id="1481888"/>
    <lineage>
        <taxon>Eukaryota</taxon>
        <taxon>Sar</taxon>
        <taxon>Alveolata</taxon>
        <taxon>Ciliophora</taxon>
        <taxon>Postciliodesmatophora</taxon>
        <taxon>Heterotrichea</taxon>
        <taxon>Heterotrichida</taxon>
        <taxon>Blepharismidae</taxon>
        <taxon>Blepharisma</taxon>
    </lineage>
</organism>
<dbReference type="InterPro" id="IPR036236">
    <property type="entry name" value="Znf_C2H2_sf"/>
</dbReference>
<dbReference type="Gene3D" id="3.30.160.60">
    <property type="entry name" value="Classic Zinc Finger"/>
    <property type="match status" value="1"/>
</dbReference>
<protein>
    <recommendedName>
        <fullName evidence="3">C2H2-type domain-containing protein</fullName>
    </recommendedName>
</protein>
<keyword evidence="2" id="KW-0175">Coiled coil</keyword>
<reference evidence="4" key="1">
    <citation type="submission" date="2021-09" db="EMBL/GenBank/DDBJ databases">
        <authorList>
            <consortium name="AG Swart"/>
            <person name="Singh M."/>
            <person name="Singh A."/>
            <person name="Seah K."/>
            <person name="Emmerich C."/>
        </authorList>
    </citation>
    <scope>NUCLEOTIDE SEQUENCE</scope>
    <source>
        <strain evidence="4">ATCC30299</strain>
    </source>
</reference>
<dbReference type="PROSITE" id="PS50157">
    <property type="entry name" value="ZINC_FINGER_C2H2_2"/>
    <property type="match status" value="1"/>
</dbReference>
<evidence type="ECO:0000259" key="3">
    <source>
        <dbReference type="PROSITE" id="PS50157"/>
    </source>
</evidence>
<evidence type="ECO:0000313" key="5">
    <source>
        <dbReference type="Proteomes" id="UP001162131"/>
    </source>
</evidence>
<keyword evidence="1" id="KW-0863">Zinc-finger</keyword>
<gene>
    <name evidence="4" type="ORF">BSTOLATCC_MIC31816</name>
</gene>
<evidence type="ECO:0000256" key="1">
    <source>
        <dbReference type="PROSITE-ProRule" id="PRU00042"/>
    </source>
</evidence>
<dbReference type="GO" id="GO:0008270">
    <property type="term" value="F:zinc ion binding"/>
    <property type="evidence" value="ECO:0007669"/>
    <property type="project" value="UniProtKB-KW"/>
</dbReference>
<keyword evidence="1" id="KW-0862">Zinc</keyword>
<keyword evidence="5" id="KW-1185">Reference proteome</keyword>
<comment type="caution">
    <text evidence="4">The sequence shown here is derived from an EMBL/GenBank/DDBJ whole genome shotgun (WGS) entry which is preliminary data.</text>
</comment>